<accession>A0ABW3B512</accession>
<dbReference type="InterPro" id="IPR015797">
    <property type="entry name" value="NUDIX_hydrolase-like_dom_sf"/>
</dbReference>
<keyword evidence="3" id="KW-1185">Reference proteome</keyword>
<dbReference type="PANTHER" id="PTHR10885">
    <property type="entry name" value="ISOPENTENYL-DIPHOSPHATE DELTA-ISOMERASE"/>
    <property type="match status" value="1"/>
</dbReference>
<gene>
    <name evidence="2" type="ORF">ACFQZJ_09620</name>
</gene>
<reference evidence="3" key="1">
    <citation type="journal article" date="2019" name="Int. J. Syst. Evol. Microbiol.">
        <title>The Global Catalogue of Microorganisms (GCM) 10K type strain sequencing project: providing services to taxonomists for standard genome sequencing and annotation.</title>
        <authorList>
            <consortium name="The Broad Institute Genomics Platform"/>
            <consortium name="The Broad Institute Genome Sequencing Center for Infectious Disease"/>
            <person name="Wu L."/>
            <person name="Ma J."/>
        </authorList>
    </citation>
    <scope>NUCLEOTIDE SEQUENCE [LARGE SCALE GENOMIC DNA]</scope>
    <source>
        <strain evidence="3">CCUG 61948</strain>
    </source>
</reference>
<dbReference type="RefSeq" id="WP_379934153.1">
    <property type="nucleotide sequence ID" value="NZ_JBHTHY010000006.1"/>
</dbReference>
<dbReference type="SUPFAM" id="SSF55811">
    <property type="entry name" value="Nudix"/>
    <property type="match status" value="1"/>
</dbReference>
<evidence type="ECO:0000259" key="1">
    <source>
        <dbReference type="PROSITE" id="PS51462"/>
    </source>
</evidence>
<dbReference type="EMBL" id="JBHTHY010000006">
    <property type="protein sequence ID" value="MFD0797719.1"/>
    <property type="molecule type" value="Genomic_DNA"/>
</dbReference>
<organism evidence="2 3">
    <name type="scientific">Maribacter chungangensis</name>
    <dbReference type="NCBI Taxonomy" id="1069117"/>
    <lineage>
        <taxon>Bacteria</taxon>
        <taxon>Pseudomonadati</taxon>
        <taxon>Bacteroidota</taxon>
        <taxon>Flavobacteriia</taxon>
        <taxon>Flavobacteriales</taxon>
        <taxon>Flavobacteriaceae</taxon>
        <taxon>Maribacter</taxon>
    </lineage>
</organism>
<dbReference type="PROSITE" id="PS51462">
    <property type="entry name" value="NUDIX"/>
    <property type="match status" value="1"/>
</dbReference>
<evidence type="ECO:0000313" key="2">
    <source>
        <dbReference type="EMBL" id="MFD0797719.1"/>
    </source>
</evidence>
<dbReference type="Pfam" id="PF00293">
    <property type="entry name" value="NUDIX"/>
    <property type="match status" value="1"/>
</dbReference>
<comment type="caution">
    <text evidence="2">The sequence shown here is derived from an EMBL/GenBank/DDBJ whole genome shotgun (WGS) entry which is preliminary data.</text>
</comment>
<feature type="domain" description="Nudix hydrolase" evidence="1">
    <location>
        <begin position="29"/>
        <end position="177"/>
    </location>
</feature>
<protein>
    <submittedName>
        <fullName evidence="2">NUDIX domain-containing protein</fullName>
    </submittedName>
</protein>
<proteinExistence type="predicted"/>
<dbReference type="CDD" id="cd04692">
    <property type="entry name" value="NUDIX_Hydrolase"/>
    <property type="match status" value="1"/>
</dbReference>
<sequence length="183" mass="20797">MDELLDIIDTNGNPTGTTALKSKAHRLGLFHATVHIWFYTKNGDVLLQQRAQNKDTYPLLWDVSVAGHVGSGETVALSAIREIKEEIGLTVREANLEKIGVFKSMQKHHDTLIDNEFHHTFLSELKVTLQALEKQENEVTDLKLLSISEFEKELFTSNIQYRNYVPHSSAYYKTVIATIKTKL</sequence>
<dbReference type="Proteomes" id="UP001597012">
    <property type="component" value="Unassembled WGS sequence"/>
</dbReference>
<dbReference type="InterPro" id="IPR000086">
    <property type="entry name" value="NUDIX_hydrolase_dom"/>
</dbReference>
<evidence type="ECO:0000313" key="3">
    <source>
        <dbReference type="Proteomes" id="UP001597012"/>
    </source>
</evidence>
<dbReference type="PANTHER" id="PTHR10885:SF20">
    <property type="entry name" value="NUDIX HYDROLASE DOMAIN-CONTAINING PROTEIN"/>
    <property type="match status" value="1"/>
</dbReference>
<name>A0ABW3B512_9FLAO</name>
<dbReference type="Gene3D" id="3.90.79.10">
    <property type="entry name" value="Nucleoside Triphosphate Pyrophosphohydrolase"/>
    <property type="match status" value="1"/>
</dbReference>